<protein>
    <submittedName>
        <fullName evidence="5">Diguanylate cyclase/phosphodiesterase with PAS/PAC sensor(S)</fullName>
    </submittedName>
</protein>
<comment type="catalytic activity">
    <reaction evidence="1">
        <text>3',3'-c-di-GMP + H2O = 5'-phosphoguanylyl(3'-&gt;5')guanosine + H(+)</text>
        <dbReference type="Rhea" id="RHEA:24902"/>
        <dbReference type="ChEBI" id="CHEBI:15377"/>
        <dbReference type="ChEBI" id="CHEBI:15378"/>
        <dbReference type="ChEBI" id="CHEBI:58754"/>
        <dbReference type="ChEBI" id="CHEBI:58805"/>
        <dbReference type="EC" id="3.1.4.52"/>
    </reaction>
    <physiologicalReaction direction="left-to-right" evidence="1">
        <dbReference type="Rhea" id="RHEA:24903"/>
    </physiologicalReaction>
</comment>
<dbReference type="GO" id="GO:0071732">
    <property type="term" value="P:cellular response to nitric oxide"/>
    <property type="evidence" value="ECO:0007669"/>
    <property type="project" value="UniProtKB-ARBA"/>
</dbReference>
<dbReference type="NCBIfam" id="TIGR00254">
    <property type="entry name" value="GGDEF"/>
    <property type="match status" value="1"/>
</dbReference>
<evidence type="ECO:0000256" key="1">
    <source>
        <dbReference type="ARBA" id="ARBA00051114"/>
    </source>
</evidence>
<dbReference type="InterPro" id="IPR000160">
    <property type="entry name" value="GGDEF_dom"/>
</dbReference>
<comment type="caution">
    <text evidence="5">The sequence shown here is derived from an EMBL/GenBank/DDBJ whole genome shotgun (WGS) entry which is preliminary data.</text>
</comment>
<evidence type="ECO:0000313" key="6">
    <source>
        <dbReference type="Proteomes" id="UP000295510"/>
    </source>
</evidence>
<dbReference type="FunFam" id="3.20.20.450:FF:000001">
    <property type="entry name" value="Cyclic di-GMP phosphodiesterase yahA"/>
    <property type="match status" value="1"/>
</dbReference>
<proteinExistence type="predicted"/>
<accession>A0A4R6UEM1</accession>
<dbReference type="InterPro" id="IPR001610">
    <property type="entry name" value="PAC"/>
</dbReference>
<dbReference type="GO" id="GO:0071111">
    <property type="term" value="F:cyclic-guanylate-specific phosphodiesterase activity"/>
    <property type="evidence" value="ECO:0007669"/>
    <property type="project" value="UniProtKB-EC"/>
</dbReference>
<dbReference type="SMART" id="SM00052">
    <property type="entry name" value="EAL"/>
    <property type="match status" value="1"/>
</dbReference>
<dbReference type="InterPro" id="IPR029787">
    <property type="entry name" value="Nucleotide_cyclase"/>
</dbReference>
<dbReference type="InterPro" id="IPR043128">
    <property type="entry name" value="Rev_trsase/Diguanyl_cyclase"/>
</dbReference>
<evidence type="ECO:0000259" key="3">
    <source>
        <dbReference type="PROSITE" id="PS50883"/>
    </source>
</evidence>
<dbReference type="InterPro" id="IPR000700">
    <property type="entry name" value="PAS-assoc_C"/>
</dbReference>
<dbReference type="SMART" id="SM00086">
    <property type="entry name" value="PAC"/>
    <property type="match status" value="2"/>
</dbReference>
<dbReference type="PANTHER" id="PTHR44757">
    <property type="entry name" value="DIGUANYLATE CYCLASE DGCP"/>
    <property type="match status" value="1"/>
</dbReference>
<dbReference type="SUPFAM" id="SSF55785">
    <property type="entry name" value="PYP-like sensor domain (PAS domain)"/>
    <property type="match status" value="3"/>
</dbReference>
<dbReference type="EMBL" id="SNYL01000001">
    <property type="protein sequence ID" value="TDQ45191.1"/>
    <property type="molecule type" value="Genomic_DNA"/>
</dbReference>
<dbReference type="Proteomes" id="UP000295510">
    <property type="component" value="Unassembled WGS sequence"/>
</dbReference>
<dbReference type="NCBIfam" id="TIGR00229">
    <property type="entry name" value="sensory_box"/>
    <property type="match status" value="2"/>
</dbReference>
<dbReference type="PANTHER" id="PTHR44757:SF2">
    <property type="entry name" value="BIOFILM ARCHITECTURE MAINTENANCE PROTEIN MBAA"/>
    <property type="match status" value="1"/>
</dbReference>
<organism evidence="5 6">
    <name type="scientific">Tepidicella xavieri</name>
    <dbReference type="NCBI Taxonomy" id="360241"/>
    <lineage>
        <taxon>Bacteria</taxon>
        <taxon>Pseudomonadati</taxon>
        <taxon>Pseudomonadota</taxon>
        <taxon>Betaproteobacteria</taxon>
        <taxon>Burkholderiales</taxon>
        <taxon>Tepidicella</taxon>
    </lineage>
</organism>
<evidence type="ECO:0000259" key="4">
    <source>
        <dbReference type="PROSITE" id="PS50887"/>
    </source>
</evidence>
<feature type="domain" description="EAL" evidence="3">
    <location>
        <begin position="547"/>
        <end position="800"/>
    </location>
</feature>
<dbReference type="Pfam" id="PF08448">
    <property type="entry name" value="PAS_4"/>
    <property type="match status" value="1"/>
</dbReference>
<dbReference type="Gene3D" id="3.20.20.450">
    <property type="entry name" value="EAL domain"/>
    <property type="match status" value="1"/>
</dbReference>
<dbReference type="CDD" id="cd01948">
    <property type="entry name" value="EAL"/>
    <property type="match status" value="1"/>
</dbReference>
<dbReference type="Gene3D" id="3.30.70.270">
    <property type="match status" value="1"/>
</dbReference>
<dbReference type="InterPro" id="IPR035965">
    <property type="entry name" value="PAS-like_dom_sf"/>
</dbReference>
<reference evidence="5 6" key="1">
    <citation type="submission" date="2019-03" db="EMBL/GenBank/DDBJ databases">
        <title>Genomic Encyclopedia of Type Strains, Phase IV (KMG-IV): sequencing the most valuable type-strain genomes for metagenomic binning, comparative biology and taxonomic classification.</title>
        <authorList>
            <person name="Goeker M."/>
        </authorList>
    </citation>
    <scope>NUCLEOTIDE SEQUENCE [LARGE SCALE GENOMIC DNA]</scope>
    <source>
        <strain evidence="5 6">DSM 19605</strain>
    </source>
</reference>
<dbReference type="SUPFAM" id="SSF55073">
    <property type="entry name" value="Nucleotide cyclase"/>
    <property type="match status" value="1"/>
</dbReference>
<dbReference type="GO" id="GO:0006355">
    <property type="term" value="P:regulation of DNA-templated transcription"/>
    <property type="evidence" value="ECO:0007669"/>
    <property type="project" value="InterPro"/>
</dbReference>
<dbReference type="PROSITE" id="PS50887">
    <property type="entry name" value="GGDEF"/>
    <property type="match status" value="1"/>
</dbReference>
<dbReference type="Pfam" id="PF00990">
    <property type="entry name" value="GGDEF"/>
    <property type="match status" value="1"/>
</dbReference>
<dbReference type="InterPro" id="IPR000014">
    <property type="entry name" value="PAS"/>
</dbReference>
<dbReference type="InterPro" id="IPR001633">
    <property type="entry name" value="EAL_dom"/>
</dbReference>
<dbReference type="SUPFAM" id="SSF141868">
    <property type="entry name" value="EAL domain-like"/>
    <property type="match status" value="1"/>
</dbReference>
<dbReference type="PROSITE" id="PS50883">
    <property type="entry name" value="EAL"/>
    <property type="match status" value="1"/>
</dbReference>
<name>A0A4R6UEM1_9BURK</name>
<feature type="domain" description="PAC" evidence="2">
    <location>
        <begin position="322"/>
        <end position="374"/>
    </location>
</feature>
<dbReference type="Gene3D" id="3.30.450.20">
    <property type="entry name" value="PAS domain"/>
    <property type="match status" value="3"/>
</dbReference>
<dbReference type="SMART" id="SM00091">
    <property type="entry name" value="PAS"/>
    <property type="match status" value="3"/>
</dbReference>
<dbReference type="InterPro" id="IPR013656">
    <property type="entry name" value="PAS_4"/>
</dbReference>
<dbReference type="PROSITE" id="PS50113">
    <property type="entry name" value="PAC"/>
    <property type="match status" value="2"/>
</dbReference>
<dbReference type="InterPro" id="IPR013767">
    <property type="entry name" value="PAS_fold"/>
</dbReference>
<dbReference type="Pfam" id="PF00563">
    <property type="entry name" value="EAL"/>
    <property type="match status" value="1"/>
</dbReference>
<feature type="domain" description="GGDEF" evidence="4">
    <location>
        <begin position="406"/>
        <end position="538"/>
    </location>
</feature>
<dbReference type="InterPro" id="IPR052155">
    <property type="entry name" value="Biofilm_reg_signaling"/>
</dbReference>
<dbReference type="CDD" id="cd01949">
    <property type="entry name" value="GGDEF"/>
    <property type="match status" value="1"/>
</dbReference>
<dbReference type="CDD" id="cd00130">
    <property type="entry name" value="PAS"/>
    <property type="match status" value="1"/>
</dbReference>
<feature type="domain" description="PAC" evidence="2">
    <location>
        <begin position="74"/>
        <end position="125"/>
    </location>
</feature>
<dbReference type="Pfam" id="PF00989">
    <property type="entry name" value="PAS"/>
    <property type="match status" value="2"/>
</dbReference>
<dbReference type="FunFam" id="3.30.70.270:FF:000001">
    <property type="entry name" value="Diguanylate cyclase domain protein"/>
    <property type="match status" value="1"/>
</dbReference>
<evidence type="ECO:0000313" key="5">
    <source>
        <dbReference type="EMBL" id="TDQ45191.1"/>
    </source>
</evidence>
<keyword evidence="6" id="KW-1185">Reference proteome</keyword>
<dbReference type="SMART" id="SM00267">
    <property type="entry name" value="GGDEF"/>
    <property type="match status" value="1"/>
</dbReference>
<dbReference type="AlphaFoldDB" id="A0A4R6UEM1"/>
<evidence type="ECO:0000259" key="2">
    <source>
        <dbReference type="PROSITE" id="PS50113"/>
    </source>
</evidence>
<dbReference type="InterPro" id="IPR035919">
    <property type="entry name" value="EAL_sf"/>
</dbReference>
<gene>
    <name evidence="5" type="ORF">DFR43_10192</name>
</gene>
<sequence>MSRMDCIAFMDHLLEAIWLVDPLSQQIVSANAAAARLQQLDPQTLPGTSVLDLSATPEDLLFWEALRQGERPVLHSETLLRRQDGATVRVLRRATPLQLPDGRQLYLVAMQDRTQQHQTEQKLEELLAELRATLESTADGILVCDLDGRIRAFNRLFAQLWSLPEHLLTQKDDGAVYTWLASQVADPIGYQRKLGELLRSPLLESTDVLVLQTGRVIERIAKPQLARGRPIGRVHVFRDITERTAAEAQLKLAAKVFESSLDAIFITDPSLRILTCNPAAAQMTQSPAVEWQGRRAPDLFYSPTLPRWKDDLDERLQQHGYWEGEFWFRRPDQCAVALQASWVVLKDPQGQPLNTILFVKDLSERLAAQQRIEQLAYTDALTGLPNRLMLTERVNHAIHVSQRNGQGFAVLFLDLDRFKSINDSLGHLFGDMVLIEIASRLKQCLRQTDTLCRLGGDEFVIHLHDADTSGAEITAQRIIEAVTRPVEIEDMSFNLSCSVGIAMYPSDGQTLDELIQHADTAMYQVKDRGKGHYRFYRPQMNADLLSRIQLDHAMREGLKRQEFVLHYQPRVCMESGELRTCEALVRWNHPERGLVLPGEFITVAEETGFIVKLGQWVLQAGIAQAAAWARQGTPCQVAINVSALQFQQASLVDEVAQALQQHGLPAHLLELELTESILIHDAEEALARLQALADLGVHLSLDDFGTGYSSLTYLKRFPLHKLKIDRTFIASLHEDETDAAIVSAIIQMGHALQMQVVAEGVEQPEQHQRLRALGCDHFQGFLFSPAVPAQTFSEALQGPGLRYRG</sequence>